<name>A0ACC1NYC6_9PEZI</name>
<keyword evidence="2" id="KW-1185">Reference proteome</keyword>
<accession>A0ACC1NYC6</accession>
<protein>
    <submittedName>
        <fullName evidence="1">Uncharacterized protein</fullName>
    </submittedName>
</protein>
<evidence type="ECO:0000313" key="1">
    <source>
        <dbReference type="EMBL" id="KAJ2983783.1"/>
    </source>
</evidence>
<gene>
    <name evidence="1" type="ORF">NUW58_g6193</name>
</gene>
<dbReference type="Proteomes" id="UP001143856">
    <property type="component" value="Unassembled WGS sequence"/>
</dbReference>
<reference evidence="1" key="1">
    <citation type="submission" date="2022-10" db="EMBL/GenBank/DDBJ databases">
        <title>Genome Sequence of Xylaria curta.</title>
        <authorList>
            <person name="Buettner E."/>
        </authorList>
    </citation>
    <scope>NUCLEOTIDE SEQUENCE</scope>
    <source>
        <strain evidence="1">Babe10</strain>
    </source>
</reference>
<organism evidence="1 2">
    <name type="scientific">Xylaria curta</name>
    <dbReference type="NCBI Taxonomy" id="42375"/>
    <lineage>
        <taxon>Eukaryota</taxon>
        <taxon>Fungi</taxon>
        <taxon>Dikarya</taxon>
        <taxon>Ascomycota</taxon>
        <taxon>Pezizomycotina</taxon>
        <taxon>Sordariomycetes</taxon>
        <taxon>Xylariomycetidae</taxon>
        <taxon>Xylariales</taxon>
        <taxon>Xylariaceae</taxon>
        <taxon>Xylaria</taxon>
    </lineage>
</organism>
<comment type="caution">
    <text evidence="1">The sequence shown here is derived from an EMBL/GenBank/DDBJ whole genome shotgun (WGS) entry which is preliminary data.</text>
</comment>
<proteinExistence type="predicted"/>
<evidence type="ECO:0000313" key="2">
    <source>
        <dbReference type="Proteomes" id="UP001143856"/>
    </source>
</evidence>
<sequence length="523" mass="58149">MELDKNRDPLVSAKVISVLTGGEEDDDATVSVRFNGRCFNVHLSPTFFQNSPATTTLYLKYLQAIHPFGPGEFEGIDETDVYKWIIALFKPLFVELAPEPLSSFDPEKIRSGEAKPLLSEYLFPQTFGCRLEAVNETLIPRHVDNHGGLVRPRTWLDTDLLEAMEDWTHFIDPSEIEVYFQVPEDALDKIPRRVRVDLDCTGHMTTCFFKGFGTGVGDCPMSKEIKAYEKIHDANFGPDVRVGRLCGVAHDGSSDTTLGLLLAYIDHRTTLYDAVDDDTPLAMKQKWARQIEDTLKELHRVGVIWGDAKADNVIIDKENNVVITDFEGGYTHGWVDAEKAGTVEGDLQDDSQNSAPGSAPAAKPASTRKGTEGQNVNKRLQTELMQLMTSPAPGISAFPSADGDMTLWTATIEGPEDTPYAGLTFKLSFNFPSNYPYAPPTVLFKTPIYHPNVDFSGRICLDILKDKWTAAYNVQTVLLSLQSLLGEPNNSSPLNGEAAELWDKNAEEFKRKVLGRHRDIDDD</sequence>
<dbReference type="EMBL" id="JAPDGR010001348">
    <property type="protein sequence ID" value="KAJ2983783.1"/>
    <property type="molecule type" value="Genomic_DNA"/>
</dbReference>